<comment type="caution">
    <text evidence="1">The sequence shown here is derived from an EMBL/GenBank/DDBJ whole genome shotgun (WGS) entry which is preliminary data.</text>
</comment>
<keyword evidence="2" id="KW-1185">Reference proteome</keyword>
<proteinExistence type="predicted"/>
<dbReference type="Proteomes" id="UP001156702">
    <property type="component" value="Unassembled WGS sequence"/>
</dbReference>
<protein>
    <submittedName>
        <fullName evidence="1">Uncharacterized protein</fullName>
    </submittedName>
</protein>
<gene>
    <name evidence="1" type="ORF">GCM10007923_43710</name>
</gene>
<organism evidence="1 2">
    <name type="scientific">Shinella yambaruensis</name>
    <dbReference type="NCBI Taxonomy" id="415996"/>
    <lineage>
        <taxon>Bacteria</taxon>
        <taxon>Pseudomonadati</taxon>
        <taxon>Pseudomonadota</taxon>
        <taxon>Alphaproteobacteria</taxon>
        <taxon>Hyphomicrobiales</taxon>
        <taxon>Rhizobiaceae</taxon>
        <taxon>Shinella</taxon>
    </lineage>
</organism>
<reference evidence="2" key="1">
    <citation type="journal article" date="2019" name="Int. J. Syst. Evol. Microbiol.">
        <title>The Global Catalogue of Microorganisms (GCM) 10K type strain sequencing project: providing services to taxonomists for standard genome sequencing and annotation.</title>
        <authorList>
            <consortium name="The Broad Institute Genomics Platform"/>
            <consortium name="The Broad Institute Genome Sequencing Center for Infectious Disease"/>
            <person name="Wu L."/>
            <person name="Ma J."/>
        </authorList>
    </citation>
    <scope>NUCLEOTIDE SEQUENCE [LARGE SCALE GENOMIC DNA]</scope>
    <source>
        <strain evidence="2">NBRC 102122</strain>
    </source>
</reference>
<evidence type="ECO:0000313" key="1">
    <source>
        <dbReference type="EMBL" id="GLR53156.1"/>
    </source>
</evidence>
<sequence>MLIQGIDGLPCHIRSVILGLRAEDSFSRVWMLGSGPSMTEGGWGPLCERGEGDCLGENGLLF</sequence>
<accession>A0ABQ5ZQ35</accession>
<name>A0ABQ5ZQ35_9HYPH</name>
<evidence type="ECO:0000313" key="2">
    <source>
        <dbReference type="Proteomes" id="UP001156702"/>
    </source>
</evidence>
<dbReference type="EMBL" id="BSOP01000036">
    <property type="protein sequence ID" value="GLR53156.1"/>
    <property type="molecule type" value="Genomic_DNA"/>
</dbReference>